<dbReference type="PRINTS" id="PR00097">
    <property type="entry name" value="ANTSNTHASEII"/>
</dbReference>
<evidence type="ECO:0000256" key="9">
    <source>
        <dbReference type="ARBA" id="ARBA00022975"/>
    </source>
</evidence>
<evidence type="ECO:0000256" key="5">
    <source>
        <dbReference type="ARBA" id="ARBA00022598"/>
    </source>
</evidence>
<feature type="domain" description="Carbamoyl-phosphate synthase small subunit N-terminal" evidence="13">
    <location>
        <begin position="8"/>
        <end position="138"/>
    </location>
</feature>
<evidence type="ECO:0000256" key="2">
    <source>
        <dbReference type="ARBA" id="ARBA00005077"/>
    </source>
</evidence>
<evidence type="ECO:0000256" key="10">
    <source>
        <dbReference type="ARBA" id="ARBA00044340"/>
    </source>
</evidence>
<evidence type="ECO:0000256" key="8">
    <source>
        <dbReference type="ARBA" id="ARBA00022962"/>
    </source>
</evidence>
<evidence type="ECO:0000256" key="12">
    <source>
        <dbReference type="ARBA" id="ARBA00049285"/>
    </source>
</evidence>
<dbReference type="SUPFAM" id="SSF52317">
    <property type="entry name" value="Class I glutamine amidotransferase-like"/>
    <property type="match status" value="1"/>
</dbReference>
<keyword evidence="7" id="KW-0067">ATP-binding</keyword>
<keyword evidence="6" id="KW-0547">Nucleotide-binding</keyword>
<gene>
    <name evidence="14" type="ORF">MNB_SM-3-860</name>
</gene>
<dbReference type="NCBIfam" id="TIGR01368">
    <property type="entry name" value="CPSaseIIsmall"/>
    <property type="match status" value="1"/>
</dbReference>
<dbReference type="Pfam" id="PF00988">
    <property type="entry name" value="CPSase_sm_chain"/>
    <property type="match status" value="1"/>
</dbReference>
<dbReference type="InterPro" id="IPR002474">
    <property type="entry name" value="CarbamoylP_synth_ssu_N"/>
</dbReference>
<dbReference type="SMART" id="SM01097">
    <property type="entry name" value="CPSase_sm_chain"/>
    <property type="match status" value="1"/>
</dbReference>
<dbReference type="FunFam" id="3.50.30.20:FF:000001">
    <property type="entry name" value="Carbamoyl-phosphate synthase small chain"/>
    <property type="match status" value="1"/>
</dbReference>
<evidence type="ECO:0000256" key="7">
    <source>
        <dbReference type="ARBA" id="ARBA00022840"/>
    </source>
</evidence>
<dbReference type="CDD" id="cd01744">
    <property type="entry name" value="GATase1_CPSase"/>
    <property type="match status" value="1"/>
</dbReference>
<dbReference type="PANTHER" id="PTHR43418">
    <property type="entry name" value="MULTIFUNCTIONAL TRYPTOPHAN BIOSYNTHESIS PROTEIN-RELATED"/>
    <property type="match status" value="1"/>
</dbReference>
<dbReference type="SUPFAM" id="SSF52021">
    <property type="entry name" value="Carbamoyl phosphate synthetase, small subunit N-terminal domain"/>
    <property type="match status" value="1"/>
</dbReference>
<dbReference type="InterPro" id="IPR035686">
    <property type="entry name" value="CPSase_GATase1"/>
</dbReference>
<dbReference type="Gene3D" id="3.50.30.20">
    <property type="entry name" value="Carbamoyl-phosphate synthase small subunit, N-terminal domain"/>
    <property type="match status" value="1"/>
</dbReference>
<dbReference type="InterPro" id="IPR050472">
    <property type="entry name" value="Anth_synth/Amidotransfase"/>
</dbReference>
<organism evidence="14">
    <name type="scientific">hydrothermal vent metagenome</name>
    <dbReference type="NCBI Taxonomy" id="652676"/>
    <lineage>
        <taxon>unclassified sequences</taxon>
        <taxon>metagenomes</taxon>
        <taxon>ecological metagenomes</taxon>
    </lineage>
</organism>
<dbReference type="Pfam" id="PF00117">
    <property type="entry name" value="GATase"/>
    <property type="match status" value="1"/>
</dbReference>
<name>A0A1W1D615_9ZZZZ</name>
<evidence type="ECO:0000256" key="4">
    <source>
        <dbReference type="ARBA" id="ARBA00012738"/>
    </source>
</evidence>
<proteinExistence type="inferred from homology"/>
<dbReference type="NCBIfam" id="NF009475">
    <property type="entry name" value="PRK12838.1"/>
    <property type="match status" value="1"/>
</dbReference>
<keyword evidence="5 14" id="KW-0436">Ligase</keyword>
<evidence type="ECO:0000313" key="14">
    <source>
        <dbReference type="EMBL" id="SFV75930.1"/>
    </source>
</evidence>
<dbReference type="GO" id="GO:0004088">
    <property type="term" value="F:carbamoyl-phosphate synthase (glutamine-hydrolyzing) activity"/>
    <property type="evidence" value="ECO:0007669"/>
    <property type="project" value="UniProtKB-EC"/>
</dbReference>
<dbReference type="GO" id="GO:0006207">
    <property type="term" value="P:'de novo' pyrimidine nucleobase biosynthetic process"/>
    <property type="evidence" value="ECO:0007669"/>
    <property type="project" value="InterPro"/>
</dbReference>
<evidence type="ECO:0000256" key="11">
    <source>
        <dbReference type="ARBA" id="ARBA00048816"/>
    </source>
</evidence>
<sequence length="382" mass="42989">MDTKNSLQDVYIYLENGTYLTAKSFGAEGTSVGEIVFNTSLTGYQEIMSDPSYAGQFVTFTMPEIGNVGVNDEDMESTKAHAKGMIVRNYQPKYSNFRAEDSLENFLKKYNVMGITAIDTRFLTKMLRDEGAMMMVASTKVSDKEELAKILQTSPRIEEVNYIEQVSTKEPYTHNSSTYSHIAFKYDEAPTPKAKIAVIDFGVKRNILNEMVSAKMAVEVIPNNFKAEELIERFLNKEIDGVFLSNGPGDPLVLKKEQAEIKKLIDAKVPMFGICLGHQLLSIAHGYETYKLKFGHHGGNHPVKNEKTGLIEITAQNHNYNVPDNITEIAQVTHTNLFDNTIEGLKYNDSPIFSVQHHPESSPGPKESRYIFNEFLSLIQRD</sequence>
<comment type="pathway">
    <text evidence="2">Amino-acid biosynthesis; L-arginine biosynthesis; carbamoyl phosphate from bicarbonate: step 1/1.</text>
</comment>
<dbReference type="EC" id="6.3.5.5" evidence="4"/>
<dbReference type="AlphaFoldDB" id="A0A1W1D615"/>
<evidence type="ECO:0000256" key="6">
    <source>
        <dbReference type="ARBA" id="ARBA00022741"/>
    </source>
</evidence>
<accession>A0A1W1D615</accession>
<comment type="catalytic activity">
    <reaction evidence="11">
        <text>hydrogencarbonate + L-glutamine + 2 ATP + H2O = carbamoyl phosphate + L-glutamate + 2 ADP + phosphate + 2 H(+)</text>
        <dbReference type="Rhea" id="RHEA:18633"/>
        <dbReference type="ChEBI" id="CHEBI:15377"/>
        <dbReference type="ChEBI" id="CHEBI:15378"/>
        <dbReference type="ChEBI" id="CHEBI:17544"/>
        <dbReference type="ChEBI" id="CHEBI:29985"/>
        <dbReference type="ChEBI" id="CHEBI:30616"/>
        <dbReference type="ChEBI" id="CHEBI:43474"/>
        <dbReference type="ChEBI" id="CHEBI:58228"/>
        <dbReference type="ChEBI" id="CHEBI:58359"/>
        <dbReference type="ChEBI" id="CHEBI:456216"/>
        <dbReference type="EC" id="6.3.5.5"/>
    </reaction>
</comment>
<dbReference type="InterPro" id="IPR017926">
    <property type="entry name" value="GATASE"/>
</dbReference>
<dbReference type="EMBL" id="FPHP01000048">
    <property type="protein sequence ID" value="SFV75930.1"/>
    <property type="molecule type" value="Genomic_DNA"/>
</dbReference>
<dbReference type="GO" id="GO:0006221">
    <property type="term" value="P:pyrimidine nucleotide biosynthetic process"/>
    <property type="evidence" value="ECO:0007669"/>
    <property type="project" value="UniProtKB-KW"/>
</dbReference>
<dbReference type="InterPro" id="IPR029062">
    <property type="entry name" value="Class_I_gatase-like"/>
</dbReference>
<dbReference type="HAMAP" id="MF_01209">
    <property type="entry name" value="CPSase_S_chain"/>
    <property type="match status" value="1"/>
</dbReference>
<dbReference type="InterPro" id="IPR036480">
    <property type="entry name" value="CarbP_synth_ssu_N_sf"/>
</dbReference>
<dbReference type="PANTHER" id="PTHR43418:SF7">
    <property type="entry name" value="CARBAMOYL-PHOSPHATE SYNTHASE SMALL CHAIN"/>
    <property type="match status" value="1"/>
</dbReference>
<dbReference type="GO" id="GO:0004359">
    <property type="term" value="F:glutaminase activity"/>
    <property type="evidence" value="ECO:0007669"/>
    <property type="project" value="RHEA"/>
</dbReference>
<reference evidence="14" key="1">
    <citation type="submission" date="2016-10" db="EMBL/GenBank/DDBJ databases">
        <authorList>
            <person name="de Groot N.N."/>
        </authorList>
    </citation>
    <scope>NUCLEOTIDE SEQUENCE</scope>
</reference>
<dbReference type="Gene3D" id="3.40.50.880">
    <property type="match status" value="1"/>
</dbReference>
<dbReference type="PROSITE" id="PS51273">
    <property type="entry name" value="GATASE_TYPE_1"/>
    <property type="match status" value="1"/>
</dbReference>
<dbReference type="GO" id="GO:0006541">
    <property type="term" value="P:glutamine metabolic process"/>
    <property type="evidence" value="ECO:0007669"/>
    <property type="project" value="InterPro"/>
</dbReference>
<evidence type="ECO:0000259" key="13">
    <source>
        <dbReference type="SMART" id="SM01097"/>
    </source>
</evidence>
<evidence type="ECO:0000256" key="3">
    <source>
        <dbReference type="ARBA" id="ARBA00007800"/>
    </source>
</evidence>
<comment type="catalytic activity">
    <reaction evidence="12">
        <text>L-glutamine + H2O = L-glutamate + NH4(+)</text>
        <dbReference type="Rhea" id="RHEA:15889"/>
        <dbReference type="ChEBI" id="CHEBI:15377"/>
        <dbReference type="ChEBI" id="CHEBI:28938"/>
        <dbReference type="ChEBI" id="CHEBI:29985"/>
        <dbReference type="ChEBI" id="CHEBI:58359"/>
    </reaction>
</comment>
<evidence type="ECO:0000256" key="1">
    <source>
        <dbReference type="ARBA" id="ARBA00004812"/>
    </source>
</evidence>
<dbReference type="PRINTS" id="PR00099">
    <property type="entry name" value="CPSGATASE"/>
</dbReference>
<protein>
    <recommendedName>
        <fullName evidence="4">carbamoyl-phosphate synthase (glutamine-hydrolyzing)</fullName>
        <ecNumber evidence="4">6.3.5.5</ecNumber>
    </recommendedName>
    <alternativeName>
        <fullName evidence="10">Arginine-specific carbamoyl phosphate synthetase, glutamine chain</fullName>
    </alternativeName>
</protein>
<dbReference type="PRINTS" id="PR00096">
    <property type="entry name" value="GATASE"/>
</dbReference>
<comment type="pathway">
    <text evidence="1">Pyrimidine metabolism; UMP biosynthesis via de novo pathway; (S)-dihydroorotate from bicarbonate: step 1/3.</text>
</comment>
<dbReference type="GO" id="GO:0005524">
    <property type="term" value="F:ATP binding"/>
    <property type="evidence" value="ECO:0007669"/>
    <property type="project" value="UniProtKB-KW"/>
</dbReference>
<comment type="similarity">
    <text evidence="3">Belongs to the CarA family.</text>
</comment>
<keyword evidence="8" id="KW-0315">Glutamine amidotransferase</keyword>
<keyword evidence="9" id="KW-0665">Pyrimidine biosynthesis</keyword>
<dbReference type="InterPro" id="IPR006274">
    <property type="entry name" value="CarbamoylP_synth_ssu"/>
</dbReference>